<dbReference type="NCBIfam" id="TIGR00214">
    <property type="entry name" value="lipB"/>
    <property type="match status" value="1"/>
</dbReference>
<evidence type="ECO:0000256" key="9">
    <source>
        <dbReference type="PIRSR" id="PIRSR016262-3"/>
    </source>
</evidence>
<feature type="site" description="Lowers pKa of active site Cys" evidence="9">
    <location>
        <position position="148"/>
    </location>
</feature>
<comment type="catalytic activity">
    <reaction evidence="6">
        <text>octanoyl-[ACP] + L-lysyl-[protein] = N(6)-octanoyl-L-lysyl-[protein] + holo-[ACP] + H(+)</text>
        <dbReference type="Rhea" id="RHEA:17665"/>
        <dbReference type="Rhea" id="RHEA-COMP:9636"/>
        <dbReference type="Rhea" id="RHEA-COMP:9685"/>
        <dbReference type="Rhea" id="RHEA-COMP:9752"/>
        <dbReference type="Rhea" id="RHEA-COMP:9928"/>
        <dbReference type="ChEBI" id="CHEBI:15378"/>
        <dbReference type="ChEBI" id="CHEBI:29969"/>
        <dbReference type="ChEBI" id="CHEBI:64479"/>
        <dbReference type="ChEBI" id="CHEBI:78463"/>
        <dbReference type="ChEBI" id="CHEBI:78809"/>
        <dbReference type="EC" id="2.3.1.181"/>
    </reaction>
</comment>
<name>A0A8W8IV22_MAGGI</name>
<evidence type="ECO:0000259" key="10">
    <source>
        <dbReference type="PROSITE" id="PS51733"/>
    </source>
</evidence>
<keyword evidence="6" id="KW-0496">Mitochondrion</keyword>
<keyword evidence="5 6" id="KW-0012">Acyltransferase</keyword>
<feature type="active site" description="Acyl-thioester intermediate" evidence="7">
    <location>
        <position position="182"/>
    </location>
</feature>
<dbReference type="GO" id="GO:0009249">
    <property type="term" value="P:protein lipoylation"/>
    <property type="evidence" value="ECO:0007669"/>
    <property type="project" value="InterPro"/>
</dbReference>
<feature type="binding site" evidence="8">
    <location>
        <begin position="151"/>
        <end position="153"/>
    </location>
    <ligand>
        <name>substrate</name>
    </ligand>
</feature>
<dbReference type="InterPro" id="IPR000544">
    <property type="entry name" value="Octanoyltransferase"/>
</dbReference>
<accession>A0A8W8IV22</accession>
<evidence type="ECO:0000256" key="7">
    <source>
        <dbReference type="PIRSR" id="PIRSR016262-1"/>
    </source>
</evidence>
<dbReference type="InterPro" id="IPR004143">
    <property type="entry name" value="BPL_LPL_catalytic"/>
</dbReference>
<evidence type="ECO:0000256" key="1">
    <source>
        <dbReference type="ARBA" id="ARBA00004173"/>
    </source>
</evidence>
<proteinExistence type="inferred from homology"/>
<evidence type="ECO:0000256" key="8">
    <source>
        <dbReference type="PIRSR" id="PIRSR016262-2"/>
    </source>
</evidence>
<comment type="similarity">
    <text evidence="3 6">Belongs to the LipB family.</text>
</comment>
<dbReference type="Gene3D" id="3.30.930.10">
    <property type="entry name" value="Bira Bifunctional Protein, Domain 2"/>
    <property type="match status" value="1"/>
</dbReference>
<dbReference type="OMA" id="QHISFLT"/>
<reference evidence="11" key="1">
    <citation type="submission" date="2022-08" db="UniProtKB">
        <authorList>
            <consortium name="EnsemblMetazoa"/>
        </authorList>
    </citation>
    <scope>IDENTIFICATION</scope>
    <source>
        <strain evidence="11">05x7-T-G4-1.051#20</strain>
    </source>
</reference>
<dbReference type="NCBIfam" id="NF010925">
    <property type="entry name" value="PRK14345.1"/>
    <property type="match status" value="1"/>
</dbReference>
<feature type="domain" description="BPL/LPL catalytic" evidence="10">
    <location>
        <begin position="41"/>
        <end position="221"/>
    </location>
</feature>
<comment type="subcellular location">
    <subcellularLocation>
        <location evidence="1 6">Mitochondrion</location>
    </subcellularLocation>
</comment>
<dbReference type="InterPro" id="IPR020605">
    <property type="entry name" value="Octanoyltransferase_CS"/>
</dbReference>
<dbReference type="FunFam" id="3.30.930.10:FF:000035">
    <property type="entry name" value="Putative lipoyltransferase 2, mitochondrial"/>
    <property type="match status" value="1"/>
</dbReference>
<dbReference type="EC" id="2.3.1.181" evidence="6"/>
<feature type="binding site" evidence="8">
    <location>
        <begin position="85"/>
        <end position="92"/>
    </location>
    <ligand>
        <name>substrate</name>
    </ligand>
</feature>
<evidence type="ECO:0000256" key="5">
    <source>
        <dbReference type="ARBA" id="ARBA00023315"/>
    </source>
</evidence>
<dbReference type="SUPFAM" id="SSF55681">
    <property type="entry name" value="Class II aaRS and biotin synthetases"/>
    <property type="match status" value="1"/>
</dbReference>
<evidence type="ECO:0000313" key="12">
    <source>
        <dbReference type="Proteomes" id="UP000005408"/>
    </source>
</evidence>
<dbReference type="Pfam" id="PF21948">
    <property type="entry name" value="LplA-B_cat"/>
    <property type="match status" value="1"/>
</dbReference>
<feature type="binding site" evidence="8">
    <location>
        <begin position="164"/>
        <end position="166"/>
    </location>
    <ligand>
        <name>substrate</name>
    </ligand>
</feature>
<keyword evidence="4 6" id="KW-0808">Transferase</keyword>
<dbReference type="PIRSF" id="PIRSF016262">
    <property type="entry name" value="LPLase"/>
    <property type="match status" value="1"/>
</dbReference>
<dbReference type="OrthoDB" id="19908at2759"/>
<evidence type="ECO:0000256" key="4">
    <source>
        <dbReference type="ARBA" id="ARBA00022679"/>
    </source>
</evidence>
<dbReference type="PROSITE" id="PS01313">
    <property type="entry name" value="LIPB"/>
    <property type="match status" value="1"/>
</dbReference>
<dbReference type="PANTHER" id="PTHR10993:SF7">
    <property type="entry name" value="LIPOYLTRANSFERASE 2, MITOCHONDRIAL-RELATED"/>
    <property type="match status" value="1"/>
</dbReference>
<evidence type="ECO:0000256" key="6">
    <source>
        <dbReference type="PIRNR" id="PIRNR016262"/>
    </source>
</evidence>
<dbReference type="CDD" id="cd16444">
    <property type="entry name" value="LipB"/>
    <property type="match status" value="1"/>
</dbReference>
<dbReference type="HAMAP" id="MF_00013">
    <property type="entry name" value="LipB"/>
    <property type="match status" value="1"/>
</dbReference>
<organism evidence="11 12">
    <name type="scientific">Magallana gigas</name>
    <name type="common">Pacific oyster</name>
    <name type="synonym">Crassostrea gigas</name>
    <dbReference type="NCBI Taxonomy" id="29159"/>
    <lineage>
        <taxon>Eukaryota</taxon>
        <taxon>Metazoa</taxon>
        <taxon>Spiralia</taxon>
        <taxon>Lophotrochozoa</taxon>
        <taxon>Mollusca</taxon>
        <taxon>Bivalvia</taxon>
        <taxon>Autobranchia</taxon>
        <taxon>Pteriomorphia</taxon>
        <taxon>Ostreida</taxon>
        <taxon>Ostreoidea</taxon>
        <taxon>Ostreidae</taxon>
        <taxon>Magallana</taxon>
    </lineage>
</organism>
<keyword evidence="12" id="KW-1185">Reference proteome</keyword>
<dbReference type="GO" id="GO:0005739">
    <property type="term" value="C:mitochondrion"/>
    <property type="evidence" value="ECO:0007669"/>
    <property type="project" value="UniProtKB-SubCell"/>
</dbReference>
<dbReference type="PANTHER" id="PTHR10993">
    <property type="entry name" value="OCTANOYLTRANSFERASE"/>
    <property type="match status" value="1"/>
</dbReference>
<evidence type="ECO:0000256" key="3">
    <source>
        <dbReference type="ARBA" id="ARBA00007907"/>
    </source>
</evidence>
<dbReference type="Proteomes" id="UP000005408">
    <property type="component" value="Unassembled WGS sequence"/>
</dbReference>
<evidence type="ECO:0000313" key="11">
    <source>
        <dbReference type="EnsemblMetazoa" id="G15997.1:cds"/>
    </source>
</evidence>
<dbReference type="InterPro" id="IPR045864">
    <property type="entry name" value="aa-tRNA-synth_II/BPL/LPL"/>
</dbReference>
<dbReference type="GO" id="GO:0033819">
    <property type="term" value="F:lipoyl(octanoyl) transferase activity"/>
    <property type="evidence" value="ECO:0007669"/>
    <property type="project" value="UniProtKB-EC"/>
</dbReference>
<dbReference type="PROSITE" id="PS51733">
    <property type="entry name" value="BPL_LPL_CATALYTIC"/>
    <property type="match status" value="1"/>
</dbReference>
<dbReference type="AlphaFoldDB" id="A0A8W8IV22"/>
<comment type="pathway">
    <text evidence="2 6">Protein modification; protein lipoylation via endogenous pathway; protein N(6)-(lipoyl)lysine from octanoyl-[acyl-carrier-protein]: step 1/2.</text>
</comment>
<dbReference type="EnsemblMetazoa" id="G15997.1">
    <property type="protein sequence ID" value="G15997.1:cds"/>
    <property type="gene ID" value="G15997"/>
</dbReference>
<evidence type="ECO:0000256" key="2">
    <source>
        <dbReference type="ARBA" id="ARBA00004821"/>
    </source>
</evidence>
<protein>
    <recommendedName>
        <fullName evidence="6">Octanoyl-[acyl-carrier-protein]:protein N-octanoyltransferase LIPT2, mitochondrial</fullName>
        <ecNumber evidence="6">2.3.1.181</ecNumber>
    </recommendedName>
</protein>
<sequence length="260" mass="29636">MKKASRLVQVVNLGRMGFKEAEIVQNKYKQYHIDSLHGKTPSASDTLLLVEHDPVYTVGIRSKNYEEETEKKLLATGADFVRTDRGGLITYHGPGQLVAYPIINLKHFKSSMKWYVCALEKTMIDTCRRFGLMANADQETGVWIEDRKIGAIGIHGSRFVTTHGISLNCNTDLDWYKHIVPCGIEDKGVTSLTEELEEEVKVQDAIWPFIESFKKQFDCDLSFEHLSNQDLSILKESELKTIQMRIKSAFKQKINNASYI</sequence>
<comment type="function">
    <text evidence="6">Catalyzes the transfer of endogenously produced octanoic acid from octanoyl-acyl-carrier-protein onto the lipoyl domains of lipoate-dependent enzymes. Lipoyl-ACP can also act as a substrate although octanoyl-ACP is likely to be the physiological substrate.</text>
</comment>